<evidence type="ECO:0000313" key="2">
    <source>
        <dbReference type="Proteomes" id="UP001162501"/>
    </source>
</evidence>
<name>A0ACB0FHM4_RANTA</name>
<dbReference type="EMBL" id="OX596091">
    <property type="protein sequence ID" value="CAI9712258.1"/>
    <property type="molecule type" value="Genomic_DNA"/>
</dbReference>
<gene>
    <name evidence="1" type="ORF">MRATA1EN3_LOCUS23471</name>
</gene>
<protein>
    <submittedName>
        <fullName evidence="1">Uncharacterized protein</fullName>
    </submittedName>
</protein>
<sequence>MVKLKGQMCYAGNNIISSTALRRGLRAAPGDCGARGARAEPPGNPAPTPPPASNSPGGAGRGPYLLKRAQRSSCGHHGGSQGLSPQQTAREDRGSHEEEGCFKEGLAGGQKRRRRQPTLRPWPPRLFSDLTSQACVRSPSVPEEATPPASSPGTGGRQRSLSYLTYEAGIPAYGLGATILKIYK</sequence>
<accession>A0ACB0FHM4</accession>
<reference evidence="1" key="1">
    <citation type="submission" date="2023-05" db="EMBL/GenBank/DDBJ databases">
        <authorList>
            <consortium name="ELIXIR-Norway"/>
        </authorList>
    </citation>
    <scope>NUCLEOTIDE SEQUENCE</scope>
</reference>
<dbReference type="Proteomes" id="UP001162501">
    <property type="component" value="Chromosome 7"/>
</dbReference>
<evidence type="ECO:0000313" key="1">
    <source>
        <dbReference type="EMBL" id="CAI9712258.1"/>
    </source>
</evidence>
<proteinExistence type="predicted"/>
<organism evidence="1 2">
    <name type="scientific">Rangifer tarandus platyrhynchus</name>
    <name type="common">Svalbard reindeer</name>
    <dbReference type="NCBI Taxonomy" id="3082113"/>
    <lineage>
        <taxon>Eukaryota</taxon>
        <taxon>Metazoa</taxon>
        <taxon>Chordata</taxon>
        <taxon>Craniata</taxon>
        <taxon>Vertebrata</taxon>
        <taxon>Euteleostomi</taxon>
        <taxon>Mammalia</taxon>
        <taxon>Eutheria</taxon>
        <taxon>Laurasiatheria</taxon>
        <taxon>Artiodactyla</taxon>
        <taxon>Ruminantia</taxon>
        <taxon>Pecora</taxon>
        <taxon>Cervidae</taxon>
        <taxon>Odocoileinae</taxon>
        <taxon>Rangifer</taxon>
    </lineage>
</organism>